<dbReference type="InterPro" id="IPR004358">
    <property type="entry name" value="Sig_transdc_His_kin-like_C"/>
</dbReference>
<dbReference type="InterPro" id="IPR005467">
    <property type="entry name" value="His_kinase_dom"/>
</dbReference>
<protein>
    <recommendedName>
        <fullName evidence="3">histidine kinase</fullName>
        <ecNumber evidence="3">2.7.13.3</ecNumber>
    </recommendedName>
</protein>
<dbReference type="SMART" id="SM00387">
    <property type="entry name" value="HATPase_c"/>
    <property type="match status" value="1"/>
</dbReference>
<dbReference type="SMART" id="SM00304">
    <property type="entry name" value="HAMP"/>
    <property type="match status" value="1"/>
</dbReference>
<evidence type="ECO:0000313" key="15">
    <source>
        <dbReference type="EMBL" id="GAA4630944.1"/>
    </source>
</evidence>
<dbReference type="InterPro" id="IPR003661">
    <property type="entry name" value="HisK_dim/P_dom"/>
</dbReference>
<comment type="caution">
    <text evidence="15">The sequence shown here is derived from an EMBL/GenBank/DDBJ whole genome shotgun (WGS) entry which is preliminary data.</text>
</comment>
<feature type="domain" description="Histidine kinase" evidence="13">
    <location>
        <begin position="260"/>
        <end position="461"/>
    </location>
</feature>
<reference evidence="16" key="1">
    <citation type="journal article" date="2019" name="Int. J. Syst. Evol. Microbiol.">
        <title>The Global Catalogue of Microorganisms (GCM) 10K type strain sequencing project: providing services to taxonomists for standard genome sequencing and annotation.</title>
        <authorList>
            <consortium name="The Broad Institute Genomics Platform"/>
            <consortium name="The Broad Institute Genome Sequencing Center for Infectious Disease"/>
            <person name="Wu L."/>
            <person name="Ma J."/>
        </authorList>
    </citation>
    <scope>NUCLEOTIDE SEQUENCE [LARGE SCALE GENOMIC DNA]</scope>
    <source>
        <strain evidence="16">JCM 17939</strain>
    </source>
</reference>
<evidence type="ECO:0000256" key="1">
    <source>
        <dbReference type="ARBA" id="ARBA00000085"/>
    </source>
</evidence>
<dbReference type="CDD" id="cd06225">
    <property type="entry name" value="HAMP"/>
    <property type="match status" value="1"/>
</dbReference>
<evidence type="ECO:0000313" key="16">
    <source>
        <dbReference type="Proteomes" id="UP001501442"/>
    </source>
</evidence>
<dbReference type="Gene3D" id="1.10.287.130">
    <property type="match status" value="1"/>
</dbReference>
<dbReference type="InterPro" id="IPR036097">
    <property type="entry name" value="HisK_dim/P_sf"/>
</dbReference>
<dbReference type="Gene3D" id="6.10.340.10">
    <property type="match status" value="1"/>
</dbReference>
<dbReference type="Pfam" id="PF02518">
    <property type="entry name" value="HATPase_c"/>
    <property type="match status" value="1"/>
</dbReference>
<dbReference type="InterPro" id="IPR036890">
    <property type="entry name" value="HATPase_C_sf"/>
</dbReference>
<dbReference type="EC" id="2.7.13.3" evidence="3"/>
<keyword evidence="7" id="KW-0418">Kinase</keyword>
<keyword evidence="8 12" id="KW-1133">Transmembrane helix</keyword>
<accession>A0ABP8UGU4</accession>
<keyword evidence="6 12" id="KW-0812">Transmembrane</keyword>
<evidence type="ECO:0000256" key="10">
    <source>
        <dbReference type="ARBA" id="ARBA00023136"/>
    </source>
</evidence>
<name>A0ABP8UGU4_9ACTN</name>
<dbReference type="SUPFAM" id="SSF55874">
    <property type="entry name" value="ATPase domain of HSP90 chaperone/DNA topoisomerase II/histidine kinase"/>
    <property type="match status" value="1"/>
</dbReference>
<evidence type="ECO:0000256" key="11">
    <source>
        <dbReference type="SAM" id="MobiDB-lite"/>
    </source>
</evidence>
<dbReference type="CDD" id="cd00075">
    <property type="entry name" value="HATPase"/>
    <property type="match status" value="1"/>
</dbReference>
<feature type="region of interest" description="Disordered" evidence="11">
    <location>
        <begin position="113"/>
        <end position="132"/>
    </location>
</feature>
<dbReference type="PANTHER" id="PTHR45436">
    <property type="entry name" value="SENSOR HISTIDINE KINASE YKOH"/>
    <property type="match status" value="1"/>
</dbReference>
<proteinExistence type="predicted"/>
<keyword evidence="5" id="KW-0808">Transferase</keyword>
<comment type="catalytic activity">
    <reaction evidence="1">
        <text>ATP + protein L-histidine = ADP + protein N-phospho-L-histidine.</text>
        <dbReference type="EC" id="2.7.13.3"/>
    </reaction>
</comment>
<sequence>MRILAGLVGLLVLGLAAFGVGINRLMTGDLERQLDQQLVAVAGTVRQVLATDKDQHDLDRIFDLALPQKADADIPRGSDTALFPPGLVIEVRSQNGTLLDRQFAAKMRMEYPDFSPGRPGDAPNEPVPASTGQGDYRALTVTMDEGDTPVLVTLAIPTAPVDGVLRELTVIELVLGVIIVVIGAGLALVMARVTARPLARIAATADAISGGDLTRRVPDKNPRTEVGRVGLALNAMLGEIQRYVDRLVASEQRMRRLLGDASHELSTPLTSIRGYAELFRSGAQDRPEDLARAMSRIEAEAARMTGLVEELLLLAELDEGRPLRLTRVDLATIAADAVDDARLAAPDRTIELEATAGLYVRGEENRLRQVAANLLSNACRHTPPGTPIMVTAAPGVLEVADEGPGMDAERAAHIFDRFYGDGSGLGLAIVASIVAAHGGTVQVTSAPGEGATFRIELPPLQESDRILTGS</sequence>
<evidence type="ECO:0000256" key="8">
    <source>
        <dbReference type="ARBA" id="ARBA00022989"/>
    </source>
</evidence>
<evidence type="ECO:0000256" key="9">
    <source>
        <dbReference type="ARBA" id="ARBA00023012"/>
    </source>
</evidence>
<dbReference type="Proteomes" id="UP001501442">
    <property type="component" value="Unassembled WGS sequence"/>
</dbReference>
<keyword evidence="16" id="KW-1185">Reference proteome</keyword>
<evidence type="ECO:0000256" key="2">
    <source>
        <dbReference type="ARBA" id="ARBA00004236"/>
    </source>
</evidence>
<feature type="transmembrane region" description="Helical" evidence="12">
    <location>
        <begin position="173"/>
        <end position="191"/>
    </location>
</feature>
<keyword evidence="10 12" id="KW-0472">Membrane</keyword>
<dbReference type="SUPFAM" id="SSF158472">
    <property type="entry name" value="HAMP domain-like"/>
    <property type="match status" value="1"/>
</dbReference>
<evidence type="ECO:0000256" key="5">
    <source>
        <dbReference type="ARBA" id="ARBA00022679"/>
    </source>
</evidence>
<keyword evidence="4" id="KW-0597">Phosphoprotein</keyword>
<dbReference type="Gene3D" id="3.30.565.10">
    <property type="entry name" value="Histidine kinase-like ATPase, C-terminal domain"/>
    <property type="match status" value="1"/>
</dbReference>
<dbReference type="EMBL" id="BAABHK010000008">
    <property type="protein sequence ID" value="GAA4630944.1"/>
    <property type="molecule type" value="Genomic_DNA"/>
</dbReference>
<dbReference type="Pfam" id="PF00512">
    <property type="entry name" value="HisKA"/>
    <property type="match status" value="1"/>
</dbReference>
<dbReference type="SUPFAM" id="SSF47384">
    <property type="entry name" value="Homodimeric domain of signal transducing histidine kinase"/>
    <property type="match status" value="1"/>
</dbReference>
<dbReference type="SMART" id="SM00388">
    <property type="entry name" value="HisKA"/>
    <property type="match status" value="1"/>
</dbReference>
<dbReference type="PRINTS" id="PR00344">
    <property type="entry name" value="BCTRLSENSOR"/>
</dbReference>
<dbReference type="CDD" id="cd00082">
    <property type="entry name" value="HisKA"/>
    <property type="match status" value="1"/>
</dbReference>
<gene>
    <name evidence="15" type="ORF">GCM10023196_058350</name>
</gene>
<keyword evidence="9" id="KW-0902">Two-component regulatory system</keyword>
<evidence type="ECO:0000259" key="14">
    <source>
        <dbReference type="PROSITE" id="PS50885"/>
    </source>
</evidence>
<evidence type="ECO:0000256" key="4">
    <source>
        <dbReference type="ARBA" id="ARBA00022553"/>
    </source>
</evidence>
<dbReference type="PANTHER" id="PTHR45436:SF5">
    <property type="entry name" value="SENSOR HISTIDINE KINASE TRCS"/>
    <property type="match status" value="1"/>
</dbReference>
<dbReference type="InterPro" id="IPR050428">
    <property type="entry name" value="TCS_sensor_his_kinase"/>
</dbReference>
<evidence type="ECO:0000256" key="12">
    <source>
        <dbReference type="SAM" id="Phobius"/>
    </source>
</evidence>
<dbReference type="InterPro" id="IPR003594">
    <property type="entry name" value="HATPase_dom"/>
</dbReference>
<evidence type="ECO:0000259" key="13">
    <source>
        <dbReference type="PROSITE" id="PS50109"/>
    </source>
</evidence>
<feature type="domain" description="HAMP" evidence="14">
    <location>
        <begin position="192"/>
        <end position="245"/>
    </location>
</feature>
<evidence type="ECO:0000256" key="7">
    <source>
        <dbReference type="ARBA" id="ARBA00022777"/>
    </source>
</evidence>
<comment type="subcellular location">
    <subcellularLocation>
        <location evidence="2">Cell membrane</location>
    </subcellularLocation>
</comment>
<dbReference type="InterPro" id="IPR003660">
    <property type="entry name" value="HAMP_dom"/>
</dbReference>
<dbReference type="PROSITE" id="PS50109">
    <property type="entry name" value="HIS_KIN"/>
    <property type="match status" value="1"/>
</dbReference>
<evidence type="ECO:0000256" key="6">
    <source>
        <dbReference type="ARBA" id="ARBA00022692"/>
    </source>
</evidence>
<dbReference type="Pfam" id="PF00672">
    <property type="entry name" value="HAMP"/>
    <property type="match status" value="1"/>
</dbReference>
<dbReference type="PROSITE" id="PS50885">
    <property type="entry name" value="HAMP"/>
    <property type="match status" value="1"/>
</dbReference>
<evidence type="ECO:0000256" key="3">
    <source>
        <dbReference type="ARBA" id="ARBA00012438"/>
    </source>
</evidence>
<organism evidence="15 16">
    <name type="scientific">Actinoallomurus vinaceus</name>
    <dbReference type="NCBI Taxonomy" id="1080074"/>
    <lineage>
        <taxon>Bacteria</taxon>
        <taxon>Bacillati</taxon>
        <taxon>Actinomycetota</taxon>
        <taxon>Actinomycetes</taxon>
        <taxon>Streptosporangiales</taxon>
        <taxon>Thermomonosporaceae</taxon>
        <taxon>Actinoallomurus</taxon>
    </lineage>
</organism>